<protein>
    <submittedName>
        <fullName evidence="2">Uncharacterized protein</fullName>
    </submittedName>
</protein>
<comment type="caution">
    <text evidence="2">The sequence shown here is derived from an EMBL/GenBank/DDBJ whole genome shotgun (WGS) entry which is preliminary data.</text>
</comment>
<gene>
    <name evidence="2" type="ORF">GCM10009118_04660</name>
</gene>
<dbReference type="RefSeq" id="WP_343784720.1">
    <property type="nucleotide sequence ID" value="NZ_BAAAFH010000003.1"/>
</dbReference>
<dbReference type="EMBL" id="BAAAFH010000003">
    <property type="protein sequence ID" value="GAA0874058.1"/>
    <property type="molecule type" value="Genomic_DNA"/>
</dbReference>
<keyword evidence="1" id="KW-0472">Membrane</keyword>
<evidence type="ECO:0000313" key="3">
    <source>
        <dbReference type="Proteomes" id="UP001501126"/>
    </source>
</evidence>
<feature type="transmembrane region" description="Helical" evidence="1">
    <location>
        <begin position="45"/>
        <end position="63"/>
    </location>
</feature>
<reference evidence="3" key="1">
    <citation type="journal article" date="2019" name="Int. J. Syst. Evol. Microbiol.">
        <title>The Global Catalogue of Microorganisms (GCM) 10K type strain sequencing project: providing services to taxonomists for standard genome sequencing and annotation.</title>
        <authorList>
            <consortium name="The Broad Institute Genomics Platform"/>
            <consortium name="The Broad Institute Genome Sequencing Center for Infectious Disease"/>
            <person name="Wu L."/>
            <person name="Ma J."/>
        </authorList>
    </citation>
    <scope>NUCLEOTIDE SEQUENCE [LARGE SCALE GENOMIC DNA]</scope>
    <source>
        <strain evidence="3">JCM 16083</strain>
    </source>
</reference>
<dbReference type="Proteomes" id="UP001501126">
    <property type="component" value="Unassembled WGS sequence"/>
</dbReference>
<evidence type="ECO:0000313" key="2">
    <source>
        <dbReference type="EMBL" id="GAA0874058.1"/>
    </source>
</evidence>
<name>A0ABP3Y0D7_9FLAO</name>
<keyword evidence="1" id="KW-0812">Transmembrane</keyword>
<accession>A0ABP3Y0D7</accession>
<proteinExistence type="predicted"/>
<organism evidence="2 3">
    <name type="scientific">Wandonia haliotis</name>
    <dbReference type="NCBI Taxonomy" id="574963"/>
    <lineage>
        <taxon>Bacteria</taxon>
        <taxon>Pseudomonadati</taxon>
        <taxon>Bacteroidota</taxon>
        <taxon>Flavobacteriia</taxon>
        <taxon>Flavobacteriales</taxon>
        <taxon>Crocinitomicaceae</taxon>
        <taxon>Wandonia</taxon>
    </lineage>
</organism>
<sequence length="77" mass="8698">MKKLGLFLLVTVVILNNTAWGQCAMCKATAEAGQNNEIEFGRNINIGIILLMIVPYVILFLLFRKQIVRVFKSLTNK</sequence>
<keyword evidence="1" id="KW-1133">Transmembrane helix</keyword>
<keyword evidence="3" id="KW-1185">Reference proteome</keyword>
<evidence type="ECO:0000256" key="1">
    <source>
        <dbReference type="SAM" id="Phobius"/>
    </source>
</evidence>